<evidence type="ECO:0000256" key="1">
    <source>
        <dbReference type="SAM" id="SignalP"/>
    </source>
</evidence>
<protein>
    <submittedName>
        <fullName evidence="2">DUF3541 domain-containing protein</fullName>
    </submittedName>
</protein>
<sequence>MSRPCCHLRLLSWIALCALALSLSACSVQPTEVGPAEPHRLAAERIRATYEAVLPELSTGKRRHYAQRLYRVTGDTRYLPANREYMAHLRERLEVEIAELAMPGQVERLSRQSIEGYPRRTEKQRARAEMFTEWGEIAYAKGLLFRLVQAHYHGMLDEIPSHEQALEYLGDLPWAAFLTDPEVLGVYAAQVANQAHFLHQLGVMDLRREVEAAFRRRYPPDTLETLSTAEYRNWLYGLTHFVIAASRYYQREVDAEAYAWVLESFEAQAERIMREATEDIQAEVALSFLLARREDHPLVGRVRDALVAAVDPASGMIPSPGGSTDLERGEHRNVLAIMVLGWQGRLYPGPCGGSDSRLLDTQRCR</sequence>
<dbReference type="InterPro" id="IPR021928">
    <property type="entry name" value="DUF3541"/>
</dbReference>
<dbReference type="EMBL" id="WUTT01000001">
    <property type="protein sequence ID" value="NAW33533.1"/>
    <property type="molecule type" value="Genomic_DNA"/>
</dbReference>
<feature type="chain" id="PRO_5030658817" evidence="1">
    <location>
        <begin position="28"/>
        <end position="365"/>
    </location>
</feature>
<feature type="signal peptide" evidence="1">
    <location>
        <begin position="1"/>
        <end position="27"/>
    </location>
</feature>
<proteinExistence type="predicted"/>
<dbReference type="AlphaFoldDB" id="A0A7X4W3L3"/>
<reference evidence="2 3" key="1">
    <citation type="submission" date="2019-12" db="EMBL/GenBank/DDBJ databases">
        <title>Draft genome sequencing of Halomonas alimentaria DSM 15356.</title>
        <authorList>
            <person name="Pandiyan K."/>
            <person name="Kushwaha P."/>
            <person name="Gowdham M."/>
            <person name="Chakdar H."/>
            <person name="Singh A."/>
            <person name="Kumar M."/>
            <person name="Saxena A.K."/>
        </authorList>
    </citation>
    <scope>NUCLEOTIDE SEQUENCE [LARGE SCALE GENOMIC DNA]</scope>
    <source>
        <strain evidence="2 3">DSM 15356</strain>
    </source>
</reference>
<keyword evidence="1" id="KW-0732">Signal</keyword>
<dbReference type="Pfam" id="PF12060">
    <property type="entry name" value="DUF3541"/>
    <property type="match status" value="1"/>
</dbReference>
<gene>
    <name evidence="2" type="ORF">GRB96_03740</name>
</gene>
<accession>A0A7X4W3L3</accession>
<organism evidence="2 3">
    <name type="scientific">Halomonas alimentaria</name>
    <dbReference type="NCBI Taxonomy" id="147248"/>
    <lineage>
        <taxon>Bacteria</taxon>
        <taxon>Pseudomonadati</taxon>
        <taxon>Pseudomonadota</taxon>
        <taxon>Gammaproteobacteria</taxon>
        <taxon>Oceanospirillales</taxon>
        <taxon>Halomonadaceae</taxon>
        <taxon>Halomonas</taxon>
    </lineage>
</organism>
<evidence type="ECO:0000313" key="3">
    <source>
        <dbReference type="Proteomes" id="UP000487929"/>
    </source>
</evidence>
<name>A0A7X4W3L3_9GAMM</name>
<dbReference type="PROSITE" id="PS51257">
    <property type="entry name" value="PROKAR_LIPOPROTEIN"/>
    <property type="match status" value="1"/>
</dbReference>
<dbReference type="OrthoDB" id="6080009at2"/>
<dbReference type="RefSeq" id="WP_161430636.1">
    <property type="nucleotide sequence ID" value="NZ_WUTT01000001.1"/>
</dbReference>
<evidence type="ECO:0000313" key="2">
    <source>
        <dbReference type="EMBL" id="NAW33533.1"/>
    </source>
</evidence>
<comment type="caution">
    <text evidence="2">The sequence shown here is derived from an EMBL/GenBank/DDBJ whole genome shotgun (WGS) entry which is preliminary data.</text>
</comment>
<dbReference type="Proteomes" id="UP000487929">
    <property type="component" value="Unassembled WGS sequence"/>
</dbReference>
<keyword evidence="3" id="KW-1185">Reference proteome</keyword>